<proteinExistence type="inferred from homology"/>
<comment type="caution">
    <text evidence="10">The sequence shown here is derived from an EMBL/GenBank/DDBJ whole genome shotgun (WGS) entry which is preliminary data.</text>
</comment>
<dbReference type="InterPro" id="IPR000169">
    <property type="entry name" value="Pept_cys_AS"/>
</dbReference>
<evidence type="ECO:0000313" key="11">
    <source>
        <dbReference type="Proteomes" id="UP000627253"/>
    </source>
</evidence>
<dbReference type="GO" id="GO:0006508">
    <property type="term" value="P:proteolysis"/>
    <property type="evidence" value="ECO:0007669"/>
    <property type="project" value="UniProtKB-KW"/>
</dbReference>
<dbReference type="SMART" id="SM00848">
    <property type="entry name" value="Inhibitor_I29"/>
    <property type="match status" value="1"/>
</dbReference>
<feature type="chain" id="PRO_5032825779" evidence="7">
    <location>
        <begin position="19"/>
        <end position="213"/>
    </location>
</feature>
<dbReference type="PANTHER" id="PTHR12411">
    <property type="entry name" value="CYSTEINE PROTEASE FAMILY C1-RELATED"/>
    <property type="match status" value="1"/>
</dbReference>
<evidence type="ECO:0000259" key="9">
    <source>
        <dbReference type="SMART" id="SM00848"/>
    </source>
</evidence>
<sequence length="213" mass="23424">MQLLAPTLFLATLLLALAHPNPQLDWHWHLWKKTHGKEYHHEEEEGQRRLVWEKNLQVVTLHNLEQSLGLHSYQLGMNHLADMTGEEVAALLTGLKVAPGPKGASRHRAQPGSLLPDTVDWREKGCVTEVKNQGPCGSCWAFSAVGALEAQVKLRTGTLVSLSAQNLVDCSRMFGNKGCAGGSMTAAFQYIIDNQGIDSEQDYPYTAQVGTPQ</sequence>
<comment type="similarity">
    <text evidence="1">Belongs to the peptidase C1 family.</text>
</comment>
<dbReference type="InterPro" id="IPR039417">
    <property type="entry name" value="Peptidase_C1A_papain-like"/>
</dbReference>
<dbReference type="InterPro" id="IPR038765">
    <property type="entry name" value="Papain-like_cys_pep_sf"/>
</dbReference>
<evidence type="ECO:0000259" key="8">
    <source>
        <dbReference type="SMART" id="SM00645"/>
    </source>
</evidence>
<protein>
    <submittedName>
        <fullName evidence="10">CATS protein</fullName>
    </submittedName>
</protein>
<dbReference type="Gene3D" id="3.90.70.10">
    <property type="entry name" value="Cysteine proteinases"/>
    <property type="match status" value="1"/>
</dbReference>
<feature type="domain" description="Cathepsin propeptide inhibitor" evidence="9">
    <location>
        <begin position="28"/>
        <end position="88"/>
    </location>
</feature>
<keyword evidence="11" id="KW-1185">Reference proteome</keyword>
<feature type="non-terminal residue" evidence="10">
    <location>
        <position position="1"/>
    </location>
</feature>
<gene>
    <name evidence="10" type="primary">Ctss_0</name>
    <name evidence="10" type="ORF">TRILEU_R08799</name>
</gene>
<keyword evidence="4" id="KW-0788">Thiol protease</keyword>
<evidence type="ECO:0000256" key="4">
    <source>
        <dbReference type="ARBA" id="ARBA00022807"/>
    </source>
</evidence>
<dbReference type="Proteomes" id="UP000627253">
    <property type="component" value="Unassembled WGS sequence"/>
</dbReference>
<keyword evidence="6" id="KW-1015">Disulfide bond</keyword>
<dbReference type="FunFam" id="3.90.70.10:FF:000332">
    <property type="entry name" value="Cathepsin L1"/>
    <property type="match status" value="1"/>
</dbReference>
<keyword evidence="7" id="KW-0732">Signal</keyword>
<dbReference type="SUPFAM" id="SSF54001">
    <property type="entry name" value="Cysteine proteinases"/>
    <property type="match status" value="1"/>
</dbReference>
<evidence type="ECO:0000256" key="3">
    <source>
        <dbReference type="ARBA" id="ARBA00022801"/>
    </source>
</evidence>
<evidence type="ECO:0000256" key="1">
    <source>
        <dbReference type="ARBA" id="ARBA00008455"/>
    </source>
</evidence>
<name>A0A852J245_9PICI</name>
<organism evidence="10 11">
    <name type="scientific">Tricholaema leucomelas</name>
    <name type="common">pied barbet</name>
    <dbReference type="NCBI Taxonomy" id="240729"/>
    <lineage>
        <taxon>Eukaryota</taxon>
        <taxon>Metazoa</taxon>
        <taxon>Chordata</taxon>
        <taxon>Craniata</taxon>
        <taxon>Vertebrata</taxon>
        <taxon>Euteleostomi</taxon>
        <taxon>Archelosauria</taxon>
        <taxon>Archosauria</taxon>
        <taxon>Dinosauria</taxon>
        <taxon>Saurischia</taxon>
        <taxon>Theropoda</taxon>
        <taxon>Coelurosauria</taxon>
        <taxon>Aves</taxon>
        <taxon>Neognathae</taxon>
        <taxon>Neoaves</taxon>
        <taxon>Telluraves</taxon>
        <taxon>Coraciimorphae</taxon>
        <taxon>Piciformes</taxon>
        <taxon>Lybiidae</taxon>
        <taxon>Tricholaema lacrymosa</taxon>
    </lineage>
</organism>
<dbReference type="InterPro" id="IPR013201">
    <property type="entry name" value="Prot_inhib_I29"/>
</dbReference>
<feature type="non-terminal residue" evidence="10">
    <location>
        <position position="213"/>
    </location>
</feature>
<keyword evidence="2" id="KW-0645">Protease</keyword>
<dbReference type="Pfam" id="PF08246">
    <property type="entry name" value="Inhibitor_I29"/>
    <property type="match status" value="1"/>
</dbReference>
<dbReference type="CDD" id="cd02248">
    <property type="entry name" value="Peptidase_C1A"/>
    <property type="match status" value="1"/>
</dbReference>
<dbReference type="GO" id="GO:0008234">
    <property type="term" value="F:cysteine-type peptidase activity"/>
    <property type="evidence" value="ECO:0007669"/>
    <property type="project" value="UniProtKB-KW"/>
</dbReference>
<evidence type="ECO:0000256" key="6">
    <source>
        <dbReference type="ARBA" id="ARBA00023157"/>
    </source>
</evidence>
<evidence type="ECO:0000256" key="5">
    <source>
        <dbReference type="ARBA" id="ARBA00023145"/>
    </source>
</evidence>
<dbReference type="OrthoDB" id="65740at2759"/>
<accession>A0A852J245</accession>
<dbReference type="InterPro" id="IPR013128">
    <property type="entry name" value="Peptidase_C1A"/>
</dbReference>
<feature type="domain" description="Peptidase C1A papain C-terminal" evidence="8">
    <location>
        <begin position="115"/>
        <end position="213"/>
    </location>
</feature>
<keyword evidence="3" id="KW-0378">Hydrolase</keyword>
<reference evidence="10" key="1">
    <citation type="submission" date="2020-02" db="EMBL/GenBank/DDBJ databases">
        <title>Bird 10,000 Genomes (B10K) Project - Family phase.</title>
        <authorList>
            <person name="Zhang G."/>
        </authorList>
    </citation>
    <scope>NUCLEOTIDE SEQUENCE</scope>
    <source>
        <strain evidence="10">B10K-DU-002-37</strain>
        <tissue evidence="10">Muscle</tissue>
    </source>
</reference>
<dbReference type="InterPro" id="IPR000668">
    <property type="entry name" value="Peptidase_C1A_C"/>
</dbReference>
<feature type="signal peptide" evidence="7">
    <location>
        <begin position="1"/>
        <end position="18"/>
    </location>
</feature>
<dbReference type="AlphaFoldDB" id="A0A852J245"/>
<keyword evidence="5" id="KW-0865">Zymogen</keyword>
<dbReference type="PROSITE" id="PS00139">
    <property type="entry name" value="THIOL_PROTEASE_CYS"/>
    <property type="match status" value="1"/>
</dbReference>
<evidence type="ECO:0000256" key="2">
    <source>
        <dbReference type="ARBA" id="ARBA00022670"/>
    </source>
</evidence>
<dbReference type="SMART" id="SM00645">
    <property type="entry name" value="Pept_C1"/>
    <property type="match status" value="1"/>
</dbReference>
<evidence type="ECO:0000256" key="7">
    <source>
        <dbReference type="SAM" id="SignalP"/>
    </source>
</evidence>
<dbReference type="Pfam" id="PF00112">
    <property type="entry name" value="Peptidase_C1"/>
    <property type="match status" value="1"/>
</dbReference>
<dbReference type="EMBL" id="WAAF01018393">
    <property type="protein sequence ID" value="NXX49916.1"/>
    <property type="molecule type" value="Genomic_DNA"/>
</dbReference>
<evidence type="ECO:0000313" key="10">
    <source>
        <dbReference type="EMBL" id="NXX49916.1"/>
    </source>
</evidence>